<evidence type="ECO:0000313" key="3">
    <source>
        <dbReference type="Proteomes" id="UP000265768"/>
    </source>
</evidence>
<name>A0A3A4APL4_9ACTN</name>
<dbReference type="PRINTS" id="PR01955">
    <property type="entry name" value="LANCFRANKIA"/>
</dbReference>
<protein>
    <recommendedName>
        <fullName evidence="4">Lanthionine synthetase</fullName>
    </recommendedName>
</protein>
<reference evidence="2 3" key="1">
    <citation type="submission" date="2018-09" db="EMBL/GenBank/DDBJ databases">
        <title>YIM 75507 draft genome.</title>
        <authorList>
            <person name="Tang S."/>
            <person name="Feng Y."/>
        </authorList>
    </citation>
    <scope>NUCLEOTIDE SEQUENCE [LARGE SCALE GENOMIC DNA]</scope>
    <source>
        <strain evidence="2 3">YIM 75507</strain>
    </source>
</reference>
<dbReference type="AlphaFoldDB" id="A0A3A4APL4"/>
<organism evidence="2 3">
    <name type="scientific">Bailinhaonella thermotolerans</name>
    <dbReference type="NCBI Taxonomy" id="1070861"/>
    <lineage>
        <taxon>Bacteria</taxon>
        <taxon>Bacillati</taxon>
        <taxon>Actinomycetota</taxon>
        <taxon>Actinomycetes</taxon>
        <taxon>Streptosporangiales</taxon>
        <taxon>Streptosporangiaceae</taxon>
        <taxon>Bailinhaonella</taxon>
    </lineage>
</organism>
<dbReference type="Proteomes" id="UP000265768">
    <property type="component" value="Unassembled WGS sequence"/>
</dbReference>
<dbReference type="InterPro" id="IPR033889">
    <property type="entry name" value="LanC"/>
</dbReference>
<keyword evidence="3" id="KW-1185">Reference proteome</keyword>
<dbReference type="SMART" id="SM01260">
    <property type="entry name" value="LANC_like"/>
    <property type="match status" value="1"/>
</dbReference>
<evidence type="ECO:0008006" key="4">
    <source>
        <dbReference type="Google" id="ProtNLM"/>
    </source>
</evidence>
<proteinExistence type="predicted"/>
<dbReference type="GO" id="GO:0031179">
    <property type="term" value="P:peptide modification"/>
    <property type="evidence" value="ECO:0007669"/>
    <property type="project" value="InterPro"/>
</dbReference>
<dbReference type="InterPro" id="IPR007822">
    <property type="entry name" value="LANC-like"/>
</dbReference>
<feature type="binding site" evidence="1">
    <location>
        <position position="295"/>
    </location>
    <ligand>
        <name>Zn(2+)</name>
        <dbReference type="ChEBI" id="CHEBI:29105"/>
    </ligand>
</feature>
<dbReference type="SUPFAM" id="SSF158745">
    <property type="entry name" value="LanC-like"/>
    <property type="match status" value="1"/>
</dbReference>
<accession>A0A3A4APL4</accession>
<comment type="caution">
    <text evidence="2">The sequence shown here is derived from an EMBL/GenBank/DDBJ whole genome shotgun (WGS) entry which is preliminary data.</text>
</comment>
<dbReference type="GO" id="GO:0046872">
    <property type="term" value="F:metal ion binding"/>
    <property type="evidence" value="ECO:0007669"/>
    <property type="project" value="UniProtKB-KW"/>
</dbReference>
<gene>
    <name evidence="2" type="ORF">D5H75_33135</name>
</gene>
<feature type="binding site" evidence="1">
    <location>
        <position position="296"/>
    </location>
    <ligand>
        <name>Zn(2+)</name>
        <dbReference type="ChEBI" id="CHEBI:29105"/>
    </ligand>
</feature>
<keyword evidence="1" id="KW-0862">Zinc</keyword>
<sequence length="371" mass="38703">MTAPAYAFAGAAGDALLAIEQARRGLAGWDDAHQRITAATRDGLPGDPCGLFRGPPAIAYLLRLAARPGYAAALARLDAHITQITQARLAQAHARLAAGRAPTLREYDLISGLTGLGAYLRVHGGQPALLAQILDYLVRLTRPLPGTAGARPGWWTRNGPADRPDPAYPDGHANLGMAHGIAGPLALLSLTVTDQGPVPGQRAAIQRICAWLDKQQHGPAERPWWPGIVTPGPRPGPAGPQRPSWCYGTPGIARALQLAGTALADQVRQARAEHALAACLADAGQRAQLADASLCHGWAGTVLTAWRAATNARTPALARHLPRLHARLHRGAVPAGEGLLEGAAGVRLAALTVITGDPVPAPPWDACLLLT</sequence>
<dbReference type="Gene3D" id="1.50.10.20">
    <property type="match status" value="1"/>
</dbReference>
<dbReference type="EMBL" id="QZEY01000019">
    <property type="protein sequence ID" value="RJL23218.1"/>
    <property type="molecule type" value="Genomic_DNA"/>
</dbReference>
<dbReference type="RefSeq" id="WP_119930530.1">
    <property type="nucleotide sequence ID" value="NZ_QZEY01000019.1"/>
</dbReference>
<dbReference type="CDD" id="cd04793">
    <property type="entry name" value="LanC"/>
    <property type="match status" value="1"/>
</dbReference>
<dbReference type="PRINTS" id="PR01950">
    <property type="entry name" value="LANCSUPER"/>
</dbReference>
<keyword evidence="1" id="KW-0479">Metal-binding</keyword>
<evidence type="ECO:0000256" key="1">
    <source>
        <dbReference type="PIRSR" id="PIRSR607822-1"/>
    </source>
</evidence>
<dbReference type="OrthoDB" id="1882482at2"/>
<feature type="binding site" evidence="1">
    <location>
        <position position="246"/>
    </location>
    <ligand>
        <name>Zn(2+)</name>
        <dbReference type="ChEBI" id="CHEBI:29105"/>
    </ligand>
</feature>
<evidence type="ECO:0000313" key="2">
    <source>
        <dbReference type="EMBL" id="RJL23218.1"/>
    </source>
</evidence>
<dbReference type="Pfam" id="PF05147">
    <property type="entry name" value="LANC_like"/>
    <property type="match status" value="1"/>
</dbReference>